<reference evidence="2 3" key="1">
    <citation type="journal article" date="2021" name="BMC Genomics">
        <title>Datura genome reveals duplications of psychoactive alkaloid biosynthetic genes and high mutation rate following tissue culture.</title>
        <authorList>
            <person name="Rajewski A."/>
            <person name="Carter-House D."/>
            <person name="Stajich J."/>
            <person name="Litt A."/>
        </authorList>
    </citation>
    <scope>NUCLEOTIDE SEQUENCE [LARGE SCALE GENOMIC DNA]</scope>
    <source>
        <strain evidence="2">AR-01</strain>
    </source>
</reference>
<gene>
    <name evidence="2" type="ORF">HAX54_046127</name>
</gene>
<organism evidence="2 3">
    <name type="scientific">Datura stramonium</name>
    <name type="common">Jimsonweed</name>
    <name type="synonym">Common thornapple</name>
    <dbReference type="NCBI Taxonomy" id="4076"/>
    <lineage>
        <taxon>Eukaryota</taxon>
        <taxon>Viridiplantae</taxon>
        <taxon>Streptophyta</taxon>
        <taxon>Embryophyta</taxon>
        <taxon>Tracheophyta</taxon>
        <taxon>Spermatophyta</taxon>
        <taxon>Magnoliopsida</taxon>
        <taxon>eudicotyledons</taxon>
        <taxon>Gunneridae</taxon>
        <taxon>Pentapetalae</taxon>
        <taxon>asterids</taxon>
        <taxon>lamiids</taxon>
        <taxon>Solanales</taxon>
        <taxon>Solanaceae</taxon>
        <taxon>Solanoideae</taxon>
        <taxon>Datureae</taxon>
        <taxon>Datura</taxon>
    </lineage>
</organism>
<dbReference type="EMBL" id="JACEIK010000724">
    <property type="protein sequence ID" value="MCD7461438.1"/>
    <property type="molecule type" value="Genomic_DNA"/>
</dbReference>
<proteinExistence type="predicted"/>
<dbReference type="Proteomes" id="UP000823775">
    <property type="component" value="Unassembled WGS sequence"/>
</dbReference>
<sequence length="156" mass="16966">MVGEKDACPNPTLPFIQRTNQGIHCAQVQKSLLLRDIAVNEHVEGTEKSATTTGLGRAREKHKLGFNENKKGEWAKKSLEEQSDLRVIGPDYASQGTMQSSGKKSTYTAALINSIEGEARSTGVDQIEIADRARRGVDEEGEGTGNNKLIASQKLQ</sequence>
<protein>
    <submittedName>
        <fullName evidence="2">Uncharacterized protein</fullName>
    </submittedName>
</protein>
<accession>A0ABS8SRA9</accession>
<feature type="region of interest" description="Disordered" evidence="1">
    <location>
        <begin position="133"/>
        <end position="156"/>
    </location>
</feature>
<evidence type="ECO:0000313" key="2">
    <source>
        <dbReference type="EMBL" id="MCD7461438.1"/>
    </source>
</evidence>
<feature type="compositionally biased region" description="Polar residues" evidence="1">
    <location>
        <begin position="145"/>
        <end position="156"/>
    </location>
</feature>
<keyword evidence="3" id="KW-1185">Reference proteome</keyword>
<evidence type="ECO:0000313" key="3">
    <source>
        <dbReference type="Proteomes" id="UP000823775"/>
    </source>
</evidence>
<name>A0ABS8SRA9_DATST</name>
<evidence type="ECO:0000256" key="1">
    <source>
        <dbReference type="SAM" id="MobiDB-lite"/>
    </source>
</evidence>
<comment type="caution">
    <text evidence="2">The sequence shown here is derived from an EMBL/GenBank/DDBJ whole genome shotgun (WGS) entry which is preliminary data.</text>
</comment>